<comment type="caution">
    <text evidence="2">The sequence shown here is derived from an EMBL/GenBank/DDBJ whole genome shotgun (WGS) entry which is preliminary data.</text>
</comment>
<feature type="region of interest" description="Disordered" evidence="1">
    <location>
        <begin position="79"/>
        <end position="98"/>
    </location>
</feature>
<dbReference type="EMBL" id="JYNV01000179">
    <property type="protein sequence ID" value="KZM23930.1"/>
    <property type="molecule type" value="Genomic_DNA"/>
</dbReference>
<protein>
    <submittedName>
        <fullName evidence="2">Uncharacterized protein</fullName>
    </submittedName>
</protein>
<evidence type="ECO:0000313" key="3">
    <source>
        <dbReference type="Proteomes" id="UP000076837"/>
    </source>
</evidence>
<sequence length="182" mass="19547">MLSSDPSTGNLADPTGKTRFRFMLDWSLLDIHPSRSMVSALPMRAHDSSNTGNVGKFGRTTALTYGYINAIPTIINPESGGGGGGGQFESDAKPHGSTVEHHGAAVGLGHSGSAIMHAPSENWLGLLFSVTRTKAALITRPSTCLFRDIKEVTGLHVIEPAFNPNRWTKRNMSASDWSYAQH</sequence>
<organism evidence="2 3">
    <name type="scientific">Didymella rabiei</name>
    <name type="common">Chickpea ascochyta blight fungus</name>
    <name type="synonym">Mycosphaerella rabiei</name>
    <dbReference type="NCBI Taxonomy" id="5454"/>
    <lineage>
        <taxon>Eukaryota</taxon>
        <taxon>Fungi</taxon>
        <taxon>Dikarya</taxon>
        <taxon>Ascomycota</taxon>
        <taxon>Pezizomycotina</taxon>
        <taxon>Dothideomycetes</taxon>
        <taxon>Pleosporomycetidae</taxon>
        <taxon>Pleosporales</taxon>
        <taxon>Pleosporineae</taxon>
        <taxon>Didymellaceae</taxon>
        <taxon>Ascochyta</taxon>
    </lineage>
</organism>
<dbReference type="Proteomes" id="UP000076837">
    <property type="component" value="Unassembled WGS sequence"/>
</dbReference>
<name>A0A163EUI6_DIDRA</name>
<gene>
    <name evidence="2" type="ORF">ST47_g4875</name>
</gene>
<accession>A0A163EUI6</accession>
<evidence type="ECO:0000313" key="2">
    <source>
        <dbReference type="EMBL" id="KZM23930.1"/>
    </source>
</evidence>
<reference evidence="2 3" key="1">
    <citation type="journal article" date="2016" name="Sci. Rep.">
        <title>Draft genome sequencing and secretome analysis of fungal phytopathogen Ascochyta rabiei provides insight into the necrotrophic effector repertoire.</title>
        <authorList>
            <person name="Verma S."/>
            <person name="Gazara R.K."/>
            <person name="Nizam S."/>
            <person name="Parween S."/>
            <person name="Chattopadhyay D."/>
            <person name="Verma P.K."/>
        </authorList>
    </citation>
    <scope>NUCLEOTIDE SEQUENCE [LARGE SCALE GENOMIC DNA]</scope>
    <source>
        <strain evidence="2 3">ArDII</strain>
    </source>
</reference>
<keyword evidence="3" id="KW-1185">Reference proteome</keyword>
<dbReference type="AlphaFoldDB" id="A0A163EUI6"/>
<proteinExistence type="predicted"/>
<evidence type="ECO:0000256" key="1">
    <source>
        <dbReference type="SAM" id="MobiDB-lite"/>
    </source>
</evidence>